<evidence type="ECO:0000256" key="3">
    <source>
        <dbReference type="ARBA" id="ARBA00012741"/>
    </source>
</evidence>
<dbReference type="InterPro" id="IPR045857">
    <property type="entry name" value="O16G_dom_2"/>
</dbReference>
<organism evidence="10">
    <name type="scientific">Culex tarsalis</name>
    <name type="common">Encephalitis mosquito</name>
    <dbReference type="NCBI Taxonomy" id="7177"/>
    <lineage>
        <taxon>Eukaryota</taxon>
        <taxon>Metazoa</taxon>
        <taxon>Ecdysozoa</taxon>
        <taxon>Arthropoda</taxon>
        <taxon>Hexapoda</taxon>
        <taxon>Insecta</taxon>
        <taxon>Pterygota</taxon>
        <taxon>Neoptera</taxon>
        <taxon>Endopterygota</taxon>
        <taxon>Diptera</taxon>
        <taxon>Nematocera</taxon>
        <taxon>Culicoidea</taxon>
        <taxon>Culicidae</taxon>
        <taxon>Culicinae</taxon>
        <taxon>Culicini</taxon>
        <taxon>Culex</taxon>
        <taxon>Culex</taxon>
    </lineage>
</organism>
<reference evidence="10" key="1">
    <citation type="submission" date="2017-01" db="EMBL/GenBank/DDBJ databases">
        <title>A deep insight into the sialotranscriptome of adult male and female Cluex tarsalis mosquitoes.</title>
        <authorList>
            <person name="Ribeiro J.M."/>
            <person name="Moreira F."/>
            <person name="Bernard K.A."/>
            <person name="Calvo E."/>
        </authorList>
    </citation>
    <scope>NUCLEOTIDE SEQUENCE</scope>
    <source>
        <strain evidence="10">Kern County</strain>
        <tissue evidence="10">Salivary glands</tissue>
    </source>
</reference>
<evidence type="ECO:0000256" key="8">
    <source>
        <dbReference type="SAM" id="SignalP"/>
    </source>
</evidence>
<dbReference type="Gene3D" id="2.60.40.1180">
    <property type="entry name" value="Golgi alpha-mannosidase II"/>
    <property type="match status" value="1"/>
</dbReference>
<feature type="signal peptide" evidence="8">
    <location>
        <begin position="1"/>
        <end position="16"/>
    </location>
</feature>
<dbReference type="GO" id="GO:0005975">
    <property type="term" value="P:carbohydrate metabolic process"/>
    <property type="evidence" value="ECO:0007669"/>
    <property type="project" value="InterPro"/>
</dbReference>
<dbReference type="Gene3D" id="3.90.400.10">
    <property type="entry name" value="Oligo-1,6-glucosidase, Domain 2"/>
    <property type="match status" value="1"/>
</dbReference>
<evidence type="ECO:0000256" key="7">
    <source>
        <dbReference type="ARBA" id="ARBA00023295"/>
    </source>
</evidence>
<keyword evidence="7" id="KW-0326">Glycosidase</keyword>
<feature type="chain" id="PRO_5010348115" description="alpha-glucosidase" evidence="8">
    <location>
        <begin position="17"/>
        <end position="600"/>
    </location>
</feature>
<dbReference type="AlphaFoldDB" id="A0A1Q3FRM2"/>
<dbReference type="SUPFAM" id="SSF51445">
    <property type="entry name" value="(Trans)glycosidases"/>
    <property type="match status" value="1"/>
</dbReference>
<dbReference type="Gene3D" id="3.20.20.80">
    <property type="entry name" value="Glycosidases"/>
    <property type="match status" value="1"/>
</dbReference>
<dbReference type="InterPro" id="IPR013780">
    <property type="entry name" value="Glyco_hydro_b"/>
</dbReference>
<evidence type="ECO:0000256" key="5">
    <source>
        <dbReference type="ARBA" id="ARBA00022801"/>
    </source>
</evidence>
<proteinExistence type="inferred from homology"/>
<dbReference type="InterPro" id="IPR017853">
    <property type="entry name" value="GH"/>
</dbReference>
<evidence type="ECO:0000256" key="1">
    <source>
        <dbReference type="ARBA" id="ARBA00001657"/>
    </source>
</evidence>
<dbReference type="CDD" id="cd11328">
    <property type="entry name" value="AmyAc_maltase"/>
    <property type="match status" value="1"/>
</dbReference>
<dbReference type="Pfam" id="PF00128">
    <property type="entry name" value="Alpha-amylase"/>
    <property type="match status" value="1"/>
</dbReference>
<comment type="catalytic activity">
    <reaction evidence="1">
        <text>Hydrolysis of terminal, non-reducing (1-&gt;4)-linked alpha-D-glucose residues with release of alpha-D-glucose.</text>
        <dbReference type="EC" id="3.2.1.20"/>
    </reaction>
</comment>
<keyword evidence="6" id="KW-0325">Glycoprotein</keyword>
<evidence type="ECO:0000256" key="6">
    <source>
        <dbReference type="ARBA" id="ARBA00023180"/>
    </source>
</evidence>
<dbReference type="GO" id="GO:0004558">
    <property type="term" value="F:alpha-1,4-glucosidase activity"/>
    <property type="evidence" value="ECO:0007669"/>
    <property type="project" value="UniProtKB-EC"/>
</dbReference>
<dbReference type="EC" id="3.2.1.20" evidence="3"/>
<evidence type="ECO:0000259" key="9">
    <source>
        <dbReference type="SMART" id="SM00642"/>
    </source>
</evidence>
<dbReference type="InterPro" id="IPR006047">
    <property type="entry name" value="GH13_cat_dom"/>
</dbReference>
<protein>
    <recommendedName>
        <fullName evidence="3">alpha-glucosidase</fullName>
        <ecNumber evidence="3">3.2.1.20</ecNumber>
    </recommendedName>
</protein>
<comment type="similarity">
    <text evidence="2">Belongs to the glycosyl hydrolase 13 family.</text>
</comment>
<sequence length="600" mass="68807">MFTIYLAVTSLLLVTAIRLKSEQPTKDWWERAGFYQVYPRSFKDSDGDGIGDLNGITEKLPYLKDIGMRGFWLSPMYKSPMADFGYDISDFRDIQDEYGTMADFRRQIAEAKRLGLKVILDYVPNHSSDKHEWFIKSANREPGYEDYYVWRDGKPNPDGSGQLLPPNNWLSGMRGSAWEWNEQRQQFYYHLFTVQQPDLNFRNPKVVEEMKDVLRFWLDVGVDGFRIDSVGCMFEVPADENGDFPDEPLSGTTEDKEDFAYLNHIHTIDRPENVEMVYEWRKLLEDYQKEHGGETRILMTESWSSLDIIKPYYRNIRGVEGAQMPFNFRLITEVNADSSAYDFKNVIDSWMAIVDEEHSANWVLGNHDRSRVATRMGVERTDGMAMIELTLPGVSVTYQGDEIGMIDVDISWEQTVDPLGCNEGRENYAAKSRDPVRTPFQWDDSNLAGFTSGSTTWLPVGPNYQTMNVKVQEADPRSHLNVFKSLMKLRDSDTFLYGDWSTIAVNEMVFLIVRDLKSSDTYLTVVNLGNSVQTLNLNNIVKDLPKVLHYSVVSGGSSHGVGNTVKTSAVTLQAYEAFVLQAKRPEDRKLRGEICGRWLM</sequence>
<evidence type="ECO:0000256" key="2">
    <source>
        <dbReference type="ARBA" id="ARBA00008061"/>
    </source>
</evidence>
<dbReference type="SMART" id="SM00642">
    <property type="entry name" value="Aamy"/>
    <property type="match status" value="1"/>
</dbReference>
<dbReference type="EMBL" id="GFDL01004850">
    <property type="protein sequence ID" value="JAV30195.1"/>
    <property type="molecule type" value="Transcribed_RNA"/>
</dbReference>
<keyword evidence="4 8" id="KW-0732">Signal</keyword>
<evidence type="ECO:0000256" key="4">
    <source>
        <dbReference type="ARBA" id="ARBA00022729"/>
    </source>
</evidence>
<keyword evidence="5" id="KW-0378">Hydrolase</keyword>
<dbReference type="PANTHER" id="PTHR10357:SF234">
    <property type="entry name" value="MALTASE A2-RELATED"/>
    <property type="match status" value="1"/>
</dbReference>
<evidence type="ECO:0000313" key="10">
    <source>
        <dbReference type="EMBL" id="JAV30195.1"/>
    </source>
</evidence>
<dbReference type="FunFam" id="3.90.400.10:FF:000001">
    <property type="entry name" value="Maltase A3, isoform A"/>
    <property type="match status" value="1"/>
</dbReference>
<feature type="domain" description="Glycosyl hydrolase family 13 catalytic" evidence="9">
    <location>
        <begin position="36"/>
        <end position="437"/>
    </location>
</feature>
<accession>A0A1Q3FRM2</accession>
<dbReference type="PANTHER" id="PTHR10357">
    <property type="entry name" value="ALPHA-AMYLASE FAMILY MEMBER"/>
    <property type="match status" value="1"/>
</dbReference>
<name>A0A1Q3FRM2_CULTA</name>